<evidence type="ECO:0000256" key="2">
    <source>
        <dbReference type="ARBA" id="ARBA00004874"/>
    </source>
</evidence>
<comment type="subunit">
    <text evidence="4 12">Homodimer.</text>
</comment>
<dbReference type="InterPro" id="IPR036291">
    <property type="entry name" value="NAD(P)-bd_dom_sf"/>
</dbReference>
<dbReference type="FunFam" id="1.20.5.320:FF:000001">
    <property type="entry name" value="6-phosphogluconate dehydrogenase, decarboxylating"/>
    <property type="match status" value="1"/>
</dbReference>
<keyword evidence="8 12" id="KW-0560">Oxidoreductase</keyword>
<feature type="domain" description="6-phosphogluconate dehydrogenase C-terminal" evidence="16">
    <location>
        <begin position="189"/>
        <end position="478"/>
    </location>
</feature>
<evidence type="ECO:0000256" key="7">
    <source>
        <dbReference type="ARBA" id="ARBA00022857"/>
    </source>
</evidence>
<feature type="binding site" description="in other chain" evidence="14">
    <location>
        <begin position="196"/>
        <end position="197"/>
    </location>
    <ligand>
        <name>substrate</name>
        <note>ligand shared between dimeric partners</note>
    </ligand>
</feature>
<keyword evidence="9 15" id="KW-0311">Gluconate utilization</keyword>
<dbReference type="Pfam" id="PF00393">
    <property type="entry name" value="6PGD"/>
    <property type="match status" value="1"/>
</dbReference>
<feature type="binding site" description="in other chain" evidence="14">
    <location>
        <position position="298"/>
    </location>
    <ligand>
        <name>substrate</name>
        <note>ligand shared between dimeric partners</note>
    </ligand>
</feature>
<sequence length="480" mass="52109">MTDPKSPASADIGLIGLGVMGANLGLNIAEHGFTVSGYDQDPGKGIRLTDAAQEQLSEPERIKAYSDIVPFIAALRRPRAILMLVPAGAAVDTVTEALSPHLDQGDILIDGGNSHFRDTERRLQTLTEQNIHFVGMGVSGGEAGARHGPSLMPGGDPAAWERLRPLLEAAAAKVKREPCVGWLGQGSVGHYVKMVHNGIEYGLMQLIAESYDLMHRGLGLSQEEMGAIYGHWAQGPMGGFLLEITVDILGQQDPLGEGYLLCKILDSAHQKGTGQWTSQESLALQVPTPLINAAVTQRVLSAAKAQRQQASQQLGGPIELAPIDQETFLTHLGHALQGAMQLTYTQGMHLLQAANQHYDYCLSLELVASIWRGGCIIRSQLLEDLRAVYQRNPDLINPLLDSDYGAALTRTQEGLRAVVQATACWGLPVPGLMAALGYYDSYRSSWLPANLLQAQRDYFGAHTFQRIDREGNFHLEWGKK</sequence>
<feature type="binding site" evidence="14">
    <location>
        <position position="462"/>
    </location>
    <ligand>
        <name>substrate</name>
        <note>ligand shared between dimeric partners</note>
    </ligand>
</feature>
<feature type="binding site" description="in other chain" evidence="14">
    <location>
        <begin position="139"/>
        <end position="141"/>
    </location>
    <ligand>
        <name>substrate</name>
        <note>ligand shared between dimeric partners</note>
    </ligand>
</feature>
<dbReference type="NCBIfam" id="NF006765">
    <property type="entry name" value="PRK09287.1"/>
    <property type="match status" value="1"/>
</dbReference>
<dbReference type="SMART" id="SM01350">
    <property type="entry name" value="6PGD"/>
    <property type="match status" value="1"/>
</dbReference>
<dbReference type="InterPro" id="IPR006183">
    <property type="entry name" value="Pgluconate_DH"/>
</dbReference>
<evidence type="ECO:0000313" key="18">
    <source>
        <dbReference type="Proteomes" id="UP000294325"/>
    </source>
</evidence>
<evidence type="ECO:0000256" key="12">
    <source>
        <dbReference type="PIRNR" id="PIRNR000109"/>
    </source>
</evidence>
<dbReference type="Pfam" id="PF03446">
    <property type="entry name" value="NAD_binding_2"/>
    <property type="match status" value="1"/>
</dbReference>
<dbReference type="Gene3D" id="3.40.50.720">
    <property type="entry name" value="NAD(P)-binding Rossmann-like Domain"/>
    <property type="match status" value="1"/>
</dbReference>
<evidence type="ECO:0000256" key="8">
    <source>
        <dbReference type="ARBA" id="ARBA00023002"/>
    </source>
</evidence>
<evidence type="ECO:0000256" key="9">
    <source>
        <dbReference type="ARBA" id="ARBA00023064"/>
    </source>
</evidence>
<dbReference type="AlphaFoldDB" id="A0A4P7C0B7"/>
<dbReference type="Gene3D" id="1.10.1040.10">
    <property type="entry name" value="N-(1-d-carboxylethyl)-l-norvaline Dehydrogenase, domain 2"/>
    <property type="match status" value="1"/>
</dbReference>
<dbReference type="InterPro" id="IPR006114">
    <property type="entry name" value="6PGDH_C"/>
</dbReference>
<dbReference type="NCBIfam" id="TIGR00873">
    <property type="entry name" value="gnd"/>
    <property type="match status" value="1"/>
</dbReference>
<dbReference type="UniPathway" id="UPA00115">
    <property type="reaction ID" value="UER00410"/>
</dbReference>
<dbReference type="InterPro" id="IPR006113">
    <property type="entry name" value="6PGDH_Gnd/GntZ"/>
</dbReference>
<dbReference type="RefSeq" id="WP_134358325.1">
    <property type="nucleotide sequence ID" value="NZ_CP038033.1"/>
</dbReference>
<evidence type="ECO:0000256" key="13">
    <source>
        <dbReference type="PIRSR" id="PIRSR000109-1"/>
    </source>
</evidence>
<feature type="binding site" description="in other chain" evidence="14">
    <location>
        <position position="201"/>
    </location>
    <ligand>
        <name>substrate</name>
        <note>ligand shared between dimeric partners</note>
    </ligand>
</feature>
<dbReference type="Proteomes" id="UP000294325">
    <property type="component" value="Chromosome"/>
</dbReference>
<keyword evidence="10 12" id="KW-0570">Pentose shunt</keyword>
<reference evidence="17 18" key="1">
    <citation type="submission" date="2019-03" db="EMBL/GenBank/DDBJ databases">
        <title>The genome sequence of Nitrosococcus wardiae strain D1FHST reveals the archetypal metabolic capacity of ammonia-oxidizing Gammaproteobacteria.</title>
        <authorList>
            <person name="Wang L."/>
            <person name="Lim C.K."/>
            <person name="Hanson T.E."/>
            <person name="Dang H."/>
            <person name="Klotz M.G."/>
        </authorList>
    </citation>
    <scope>NUCLEOTIDE SEQUENCE [LARGE SCALE GENOMIC DNA]</scope>
    <source>
        <strain evidence="17 18">D1FHS</strain>
    </source>
</reference>
<feature type="binding site" description="in other chain" evidence="14">
    <location>
        <position position="113"/>
    </location>
    <ligand>
        <name>substrate</name>
        <note>ligand shared between dimeric partners</note>
    </ligand>
</feature>
<organism evidence="17 18">
    <name type="scientific">Nitrosococcus wardiae</name>
    <dbReference type="NCBI Taxonomy" id="1814290"/>
    <lineage>
        <taxon>Bacteria</taxon>
        <taxon>Pseudomonadati</taxon>
        <taxon>Pseudomonadota</taxon>
        <taxon>Gammaproteobacteria</taxon>
        <taxon>Chromatiales</taxon>
        <taxon>Chromatiaceae</taxon>
        <taxon>Nitrosococcus</taxon>
    </lineage>
</organism>
<comment type="similarity">
    <text evidence="3 12 15">Belongs to the 6-phosphogluconate dehydrogenase family.</text>
</comment>
<dbReference type="InterPro" id="IPR008927">
    <property type="entry name" value="6-PGluconate_DH-like_C_sf"/>
</dbReference>
<evidence type="ECO:0000256" key="14">
    <source>
        <dbReference type="PIRSR" id="PIRSR000109-2"/>
    </source>
</evidence>
<dbReference type="PIRSF" id="PIRSF000109">
    <property type="entry name" value="6PGD"/>
    <property type="match status" value="1"/>
</dbReference>
<dbReference type="GO" id="GO:0004616">
    <property type="term" value="F:phosphogluconate dehydrogenase (decarboxylating) activity"/>
    <property type="evidence" value="ECO:0007669"/>
    <property type="project" value="UniProtKB-EC"/>
</dbReference>
<accession>A0A4P7C0B7</accession>
<dbReference type="EMBL" id="CP038033">
    <property type="protein sequence ID" value="QBQ55057.1"/>
    <property type="molecule type" value="Genomic_DNA"/>
</dbReference>
<evidence type="ECO:0000256" key="1">
    <source>
        <dbReference type="ARBA" id="ARBA00002526"/>
    </source>
</evidence>
<evidence type="ECO:0000256" key="6">
    <source>
        <dbReference type="ARBA" id="ARBA00018193"/>
    </source>
</evidence>
<evidence type="ECO:0000256" key="15">
    <source>
        <dbReference type="RuleBase" id="RU000485"/>
    </source>
</evidence>
<dbReference type="PROSITE" id="PS00461">
    <property type="entry name" value="6PGD"/>
    <property type="match status" value="1"/>
</dbReference>
<evidence type="ECO:0000313" key="17">
    <source>
        <dbReference type="EMBL" id="QBQ55057.1"/>
    </source>
</evidence>
<dbReference type="InterPro" id="IPR013328">
    <property type="entry name" value="6PGD_dom2"/>
</dbReference>
<dbReference type="GO" id="GO:0019521">
    <property type="term" value="P:D-gluconate metabolic process"/>
    <property type="evidence" value="ECO:0007669"/>
    <property type="project" value="UniProtKB-KW"/>
</dbReference>
<dbReference type="FunFam" id="1.10.1040.10:FF:000032">
    <property type="entry name" value="6-phosphogluconate dehydrogenase, decarboxylating"/>
    <property type="match status" value="1"/>
</dbReference>
<comment type="function">
    <text evidence="1 12">Catalyzes the oxidative decarboxylation of 6-phosphogluconate to ribulose 5-phosphate and CO(2), with concomitant reduction of NADP to NADPH.</text>
</comment>
<evidence type="ECO:0000256" key="3">
    <source>
        <dbReference type="ARBA" id="ARBA00008419"/>
    </source>
</evidence>
<feature type="active site" description="Proton acceptor" evidence="13">
    <location>
        <position position="193"/>
    </location>
</feature>
<dbReference type="PANTHER" id="PTHR11811">
    <property type="entry name" value="6-PHOSPHOGLUCONATE DEHYDROGENASE"/>
    <property type="match status" value="1"/>
</dbReference>
<comment type="catalytic activity">
    <reaction evidence="11 12 15">
        <text>6-phospho-D-gluconate + NADP(+) = D-ribulose 5-phosphate + CO2 + NADPH</text>
        <dbReference type="Rhea" id="RHEA:10116"/>
        <dbReference type="ChEBI" id="CHEBI:16526"/>
        <dbReference type="ChEBI" id="CHEBI:57783"/>
        <dbReference type="ChEBI" id="CHEBI:58121"/>
        <dbReference type="ChEBI" id="CHEBI:58349"/>
        <dbReference type="ChEBI" id="CHEBI:58759"/>
        <dbReference type="EC" id="1.1.1.44"/>
    </reaction>
</comment>
<dbReference type="EC" id="1.1.1.44" evidence="5 12"/>
<feature type="binding site" description="in other chain" evidence="14">
    <location>
        <position position="271"/>
    </location>
    <ligand>
        <name>substrate</name>
        <note>ligand shared between dimeric partners</note>
    </ligand>
</feature>
<dbReference type="GO" id="GO:0050661">
    <property type="term" value="F:NADP binding"/>
    <property type="evidence" value="ECO:0007669"/>
    <property type="project" value="InterPro"/>
</dbReference>
<dbReference type="PRINTS" id="PR00076">
    <property type="entry name" value="6PGDHDRGNASE"/>
</dbReference>
<keyword evidence="18" id="KW-1185">Reference proteome</keyword>
<feature type="active site" description="Proton donor" evidence="13">
    <location>
        <position position="200"/>
    </location>
</feature>
<dbReference type="GO" id="GO:0006098">
    <property type="term" value="P:pentose-phosphate shunt"/>
    <property type="evidence" value="ECO:0007669"/>
    <property type="project" value="UniProtKB-UniPathway"/>
</dbReference>
<proteinExistence type="inferred from homology"/>
<evidence type="ECO:0000259" key="16">
    <source>
        <dbReference type="SMART" id="SM01350"/>
    </source>
</evidence>
<gene>
    <name evidence="17" type="primary">gndA</name>
    <name evidence="17" type="ORF">E3U44_11440</name>
</gene>
<dbReference type="InterPro" id="IPR006115">
    <property type="entry name" value="6PGDH_NADP-bd"/>
</dbReference>
<dbReference type="OrthoDB" id="9804542at2"/>
<dbReference type="SUPFAM" id="SSF48179">
    <property type="entry name" value="6-phosphogluconate dehydrogenase C-terminal domain-like"/>
    <property type="match status" value="1"/>
</dbReference>
<dbReference type="InterPro" id="IPR006184">
    <property type="entry name" value="6PGdom_BS"/>
</dbReference>
<name>A0A4P7C0B7_9GAMM</name>
<evidence type="ECO:0000256" key="11">
    <source>
        <dbReference type="ARBA" id="ARBA00048640"/>
    </source>
</evidence>
<dbReference type="KEGG" id="nwr:E3U44_11440"/>
<keyword evidence="7 12" id="KW-0521">NADP</keyword>
<protein>
    <recommendedName>
        <fullName evidence="6 12">6-phosphogluconate dehydrogenase, decarboxylating</fullName>
        <ecNumber evidence="5 12">1.1.1.44</ecNumber>
    </recommendedName>
</protein>
<evidence type="ECO:0000256" key="5">
    <source>
        <dbReference type="ARBA" id="ARBA00013011"/>
    </source>
</evidence>
<comment type="pathway">
    <text evidence="2 12 15">Carbohydrate degradation; pentose phosphate pathway; D-ribulose 5-phosphate from D-glucose 6-phosphate (oxidative stage): step 3/3.</text>
</comment>
<dbReference type="SUPFAM" id="SSF51735">
    <property type="entry name" value="NAD(P)-binding Rossmann-fold domains"/>
    <property type="match status" value="1"/>
</dbReference>
<evidence type="ECO:0000256" key="4">
    <source>
        <dbReference type="ARBA" id="ARBA00011738"/>
    </source>
</evidence>
<feature type="binding site" evidence="14">
    <location>
        <position position="456"/>
    </location>
    <ligand>
        <name>substrate</name>
        <note>ligand shared between dimeric partners</note>
    </ligand>
</feature>
<dbReference type="Gene3D" id="1.20.5.320">
    <property type="entry name" value="6-Phosphogluconate Dehydrogenase, domain 3"/>
    <property type="match status" value="1"/>
</dbReference>
<evidence type="ECO:0000256" key="10">
    <source>
        <dbReference type="ARBA" id="ARBA00023126"/>
    </source>
</evidence>